<evidence type="ECO:0000256" key="1">
    <source>
        <dbReference type="ARBA" id="ARBA00004999"/>
    </source>
</evidence>
<evidence type="ECO:0000256" key="2">
    <source>
        <dbReference type="ARBA" id="ARBA00009755"/>
    </source>
</evidence>
<comment type="similarity">
    <text evidence="2">Belongs to the terpene cyclase/mutase family.</text>
</comment>
<evidence type="ECO:0000259" key="5">
    <source>
        <dbReference type="Pfam" id="PF13243"/>
    </source>
</evidence>
<dbReference type="InterPro" id="IPR008930">
    <property type="entry name" value="Terpenoid_cyclase/PrenylTrfase"/>
</dbReference>
<dbReference type="GO" id="GO:0051007">
    <property type="term" value="F:squalene-hopene cyclase activity"/>
    <property type="evidence" value="ECO:0007669"/>
    <property type="project" value="UniProtKB-EC"/>
</dbReference>
<dbReference type="Pfam" id="PF13243">
    <property type="entry name" value="SQHop_cyclase_C"/>
    <property type="match status" value="1"/>
</dbReference>
<evidence type="ECO:0000256" key="4">
    <source>
        <dbReference type="ARBA" id="ARBA00023235"/>
    </source>
</evidence>
<dbReference type="SUPFAM" id="SSF48239">
    <property type="entry name" value="Terpenoid cyclases/Protein prenyltransferases"/>
    <property type="match status" value="2"/>
</dbReference>
<dbReference type="PANTHER" id="PTHR11764">
    <property type="entry name" value="TERPENE CYCLASE/MUTASE FAMILY MEMBER"/>
    <property type="match status" value="1"/>
</dbReference>
<accession>A0ABV4C9L5</accession>
<gene>
    <name evidence="7" type="primary">shc</name>
    <name evidence="7" type="ORF">AB8O55_00170</name>
</gene>
<dbReference type="CDD" id="cd02892">
    <property type="entry name" value="SQCY_1"/>
    <property type="match status" value="1"/>
</dbReference>
<feature type="domain" description="Squalene cyclase C-terminal" evidence="5">
    <location>
        <begin position="317"/>
        <end position="634"/>
    </location>
</feature>
<dbReference type="PANTHER" id="PTHR11764:SF20">
    <property type="entry name" value="LANOSTEROL SYNTHASE"/>
    <property type="match status" value="1"/>
</dbReference>
<keyword evidence="8" id="KW-1185">Reference proteome</keyword>
<evidence type="ECO:0000256" key="3">
    <source>
        <dbReference type="ARBA" id="ARBA00022737"/>
    </source>
</evidence>
<dbReference type="InterPro" id="IPR006400">
    <property type="entry name" value="Hopene-cyclase"/>
</dbReference>
<comment type="pathway">
    <text evidence="1">Secondary metabolite biosynthesis; hopanoid biosynthesis.</text>
</comment>
<dbReference type="InterPro" id="IPR032696">
    <property type="entry name" value="SQ_cyclase_C"/>
</dbReference>
<proteinExistence type="inferred from homology"/>
<dbReference type="InterPro" id="IPR032697">
    <property type="entry name" value="SQ_cyclase_N"/>
</dbReference>
<dbReference type="SFLD" id="SFLDG01016">
    <property type="entry name" value="Prenyltransferase_Like_2"/>
    <property type="match status" value="1"/>
</dbReference>
<dbReference type="InterPro" id="IPR018333">
    <property type="entry name" value="Squalene_cyclase"/>
</dbReference>
<dbReference type="Proteomes" id="UP001564626">
    <property type="component" value="Unassembled WGS sequence"/>
</dbReference>
<evidence type="ECO:0000313" key="8">
    <source>
        <dbReference type="Proteomes" id="UP001564626"/>
    </source>
</evidence>
<dbReference type="EMBL" id="JBGEHV010000001">
    <property type="protein sequence ID" value="MEY8037801.1"/>
    <property type="molecule type" value="Genomic_DNA"/>
</dbReference>
<dbReference type="Gene3D" id="1.50.10.20">
    <property type="match status" value="2"/>
</dbReference>
<dbReference type="Pfam" id="PF13249">
    <property type="entry name" value="SQHop_cyclase_N"/>
    <property type="match status" value="1"/>
</dbReference>
<dbReference type="RefSeq" id="WP_369774439.1">
    <property type="nucleotide sequence ID" value="NZ_JBGEHV010000001.1"/>
</dbReference>
<evidence type="ECO:0000313" key="7">
    <source>
        <dbReference type="EMBL" id="MEY8037801.1"/>
    </source>
</evidence>
<evidence type="ECO:0000259" key="6">
    <source>
        <dbReference type="Pfam" id="PF13249"/>
    </source>
</evidence>
<name>A0ABV4C9L5_9PSEU</name>
<comment type="caution">
    <text evidence="7">The sequence shown here is derived from an EMBL/GenBank/DDBJ whole genome shotgun (WGS) entry which is preliminary data.</text>
</comment>
<dbReference type="NCBIfam" id="TIGR01507">
    <property type="entry name" value="hopene_cyclase"/>
    <property type="match status" value="1"/>
</dbReference>
<sequence>MTDQLQQPATTTTEVTDVHQAVVAAREHFLSLQHPEGWWKGELETNVTMDVEDLLLRQFLGIRTDTETEEAARWIRSQQRADGTWANFRGGPGDLSTTVEAYAALKLAGDDVEADHMVTARRWILANGGLEGTRVFTRIWLALFGEWSWDELPAMPPEMTLLPAWFPFNVSDWGCWARQTVVPLTVVCTLRPRRRLGITVRELRTGRARPKLRPQWSTGYAFQALDKGLHAYHRRALRGLRRYAMRHAAEWIVARQEADGSWGGIQPPWVYSLLALHLLGYPLDHPVLREGLAGLDRFLVREQTAQGPVRRMEACQSPVWDTVLGMLALRDADLPADHPALRRATDYVLGEEIRVKGDWSVRRPDLPAGGAWAFEFDNDNYPDIDDTAEVLLALDRVVHPDRAAVRSAIRRGTRWLRGMQSRDGGWAAFDADNTRTTLRKLPFCDFGEVIDPPSADVTAHVVEALAVLGRTEDQAVRRGVRWLLDNQEEGGSWFGRWGANHLYGTGAVVPALVRAGLPTDHPALCRAVRWVEEHQNADGGWGEDLRSYRDPAWIGRGDSTPSQTGWALLALLAVGRHDTDAVRRGVEFLTASQRPDGGWDEPQFTGTGFPGDFYINYHLYRVIFPLTALGRYQRAAG</sequence>
<feature type="domain" description="Squalene cyclase N-terminal" evidence="6">
    <location>
        <begin position="24"/>
        <end position="303"/>
    </location>
</feature>
<keyword evidence="3" id="KW-0677">Repeat</keyword>
<organism evidence="7 8">
    <name type="scientific">Saccharopolyspora cebuensis</name>
    <dbReference type="NCBI Taxonomy" id="418759"/>
    <lineage>
        <taxon>Bacteria</taxon>
        <taxon>Bacillati</taxon>
        <taxon>Actinomycetota</taxon>
        <taxon>Actinomycetes</taxon>
        <taxon>Pseudonocardiales</taxon>
        <taxon>Pseudonocardiaceae</taxon>
        <taxon>Saccharopolyspora</taxon>
    </lineage>
</organism>
<reference evidence="7 8" key="1">
    <citation type="submission" date="2024-08" db="EMBL/GenBank/DDBJ databases">
        <title>Genome mining of Saccharopolyspora cebuensis PGLac3 from Nigerian medicinal plant.</title>
        <authorList>
            <person name="Ezeobiora C.E."/>
            <person name="Igbokwe N.H."/>
            <person name="Amin D.H."/>
            <person name="Mendie U.E."/>
        </authorList>
    </citation>
    <scope>NUCLEOTIDE SEQUENCE [LARGE SCALE GENOMIC DNA]</scope>
    <source>
        <strain evidence="7 8">PGLac3</strain>
    </source>
</reference>
<keyword evidence="4 7" id="KW-0413">Isomerase</keyword>
<dbReference type="NCBIfam" id="TIGR01787">
    <property type="entry name" value="squalene_cyclas"/>
    <property type="match status" value="1"/>
</dbReference>
<protein>
    <submittedName>
        <fullName evidence="7">Squalene--hopene cyclase</fullName>
        <ecNumber evidence="7">5.4.99.17</ecNumber>
    </submittedName>
</protein>
<dbReference type="EC" id="5.4.99.17" evidence="7"/>